<dbReference type="PANTHER" id="PTHR10353:SF36">
    <property type="entry name" value="LP05116P"/>
    <property type="match status" value="1"/>
</dbReference>
<evidence type="ECO:0000256" key="4">
    <source>
        <dbReference type="RuleBase" id="RU003690"/>
    </source>
</evidence>
<gene>
    <name evidence="6" type="ORF">JG688_00000726</name>
</gene>
<evidence type="ECO:0008006" key="8">
    <source>
        <dbReference type="Google" id="ProtNLM"/>
    </source>
</evidence>
<protein>
    <recommendedName>
        <fullName evidence="8">Beta-glucosidase</fullName>
    </recommendedName>
</protein>
<comment type="similarity">
    <text evidence="1 4">Belongs to the glycosyl hydrolase 1 family.</text>
</comment>
<feature type="transmembrane region" description="Helical" evidence="5">
    <location>
        <begin position="565"/>
        <end position="585"/>
    </location>
</feature>
<dbReference type="GO" id="GO:0005975">
    <property type="term" value="P:carbohydrate metabolic process"/>
    <property type="evidence" value="ECO:0007669"/>
    <property type="project" value="InterPro"/>
</dbReference>
<dbReference type="AlphaFoldDB" id="A0A8J5J7E8"/>
<keyword evidence="3" id="KW-0326">Glycosidase</keyword>
<organism evidence="6 7">
    <name type="scientific">Phytophthora aleatoria</name>
    <dbReference type="NCBI Taxonomy" id="2496075"/>
    <lineage>
        <taxon>Eukaryota</taxon>
        <taxon>Sar</taxon>
        <taxon>Stramenopiles</taxon>
        <taxon>Oomycota</taxon>
        <taxon>Peronosporomycetes</taxon>
        <taxon>Peronosporales</taxon>
        <taxon>Peronosporaceae</taxon>
        <taxon>Phytophthora</taxon>
    </lineage>
</organism>
<keyword evidence="5" id="KW-0812">Transmembrane</keyword>
<evidence type="ECO:0000256" key="2">
    <source>
        <dbReference type="ARBA" id="ARBA00022801"/>
    </source>
</evidence>
<evidence type="ECO:0000256" key="3">
    <source>
        <dbReference type="ARBA" id="ARBA00023295"/>
    </source>
</evidence>
<keyword evidence="7" id="KW-1185">Reference proteome</keyword>
<name>A0A8J5J7E8_9STRA</name>
<keyword evidence="5" id="KW-0472">Membrane</keyword>
<dbReference type="PANTHER" id="PTHR10353">
    <property type="entry name" value="GLYCOSYL HYDROLASE"/>
    <property type="match status" value="1"/>
</dbReference>
<reference evidence="6" key="1">
    <citation type="submission" date="2021-01" db="EMBL/GenBank/DDBJ databases">
        <title>Phytophthora aleatoria, a newly-described species from Pinus radiata is distinct from Phytophthora cactorum isolates based on comparative genomics.</title>
        <authorList>
            <person name="Mcdougal R."/>
            <person name="Panda P."/>
            <person name="Williams N."/>
            <person name="Studholme D.J."/>
        </authorList>
    </citation>
    <scope>NUCLEOTIDE SEQUENCE</scope>
    <source>
        <strain evidence="6">NZFS 4037</strain>
    </source>
</reference>
<evidence type="ECO:0000313" key="6">
    <source>
        <dbReference type="EMBL" id="KAG6977021.1"/>
    </source>
</evidence>
<dbReference type="InterPro" id="IPR033132">
    <property type="entry name" value="GH_1_N_CS"/>
</dbReference>
<dbReference type="Pfam" id="PF00232">
    <property type="entry name" value="Glyco_hydro_1"/>
    <property type="match status" value="2"/>
</dbReference>
<dbReference type="GO" id="GO:0008422">
    <property type="term" value="F:beta-glucosidase activity"/>
    <property type="evidence" value="ECO:0007669"/>
    <property type="project" value="TreeGrafter"/>
</dbReference>
<dbReference type="Proteomes" id="UP000709295">
    <property type="component" value="Unassembled WGS sequence"/>
</dbReference>
<comment type="caution">
    <text evidence="6">The sequence shown here is derived from an EMBL/GenBank/DDBJ whole genome shotgun (WGS) entry which is preliminary data.</text>
</comment>
<evidence type="ECO:0000256" key="5">
    <source>
        <dbReference type="SAM" id="Phobius"/>
    </source>
</evidence>
<dbReference type="PROSITE" id="PS00653">
    <property type="entry name" value="GLYCOSYL_HYDROL_F1_2"/>
    <property type="match status" value="1"/>
</dbReference>
<sequence>MTKQSVSALVKASATGKDEVAVNLIAAVVTDDTGKAVNVEFSLIQWTRNNYRNSDQSGRKRKLTMTDNDGAKAVALLSRPTTASEPRCFPADFLFGSATASYQVEGAWNEDGRTPSIWDDFCREQPGFQCANVADDFYHRYADDIKLMVETGLQSFRFSVSWSRVMNWDPDTRRMRPNAPGLVFYHALLDKLVENGISPILTIYHWDLPTELHNELTPQEFGDKVDFWTTFNEPLSFVVYGYNTGLHPPGFHDSPTLVYKVAHNVLLSHGYAVQKFRELKASRFIQSEARIGIVLNANQFYPVDANNPSDVEATERAMNFEFGWWLLPITTGDYPAVMRERVGDRLPRFTADQAAVLKGSYDVFMLNHYYSRAVTDCDSEASNTPCSSLHVGFDNNYCKSYTAYPPGYLDTIKWMHAKDPSAKILLTENGWCGDDEVGNWTQLWVFQSYTEQVYMYKAVVEEKLPVIGYTAWSFLDNYEWGSYGPRFGLYYVNFTEETGSPDFEKPKQTDLQRIARPSAKWFSKVASTGCLDELPHEVQAAAIAMRAAAREAPSVITGTASSRELLFVGVVITVVGAAMLAAATWRRRQGYATIPRFSAD</sequence>
<proteinExistence type="inferred from homology"/>
<keyword evidence="5" id="KW-1133">Transmembrane helix</keyword>
<evidence type="ECO:0000256" key="1">
    <source>
        <dbReference type="ARBA" id="ARBA00010838"/>
    </source>
</evidence>
<dbReference type="EMBL" id="JAENGY010000014">
    <property type="protein sequence ID" value="KAG6977021.1"/>
    <property type="molecule type" value="Genomic_DNA"/>
</dbReference>
<dbReference type="FunFam" id="3.20.20.80:FF:000099">
    <property type="entry name" value="Lactase-phlorizin hydrolase, putative"/>
    <property type="match status" value="1"/>
</dbReference>
<evidence type="ECO:0000313" key="7">
    <source>
        <dbReference type="Proteomes" id="UP000709295"/>
    </source>
</evidence>
<keyword evidence="2" id="KW-0378">Hydrolase</keyword>
<accession>A0A8J5J7E8</accession>
<dbReference type="InterPro" id="IPR001360">
    <property type="entry name" value="Glyco_hydro_1"/>
</dbReference>